<evidence type="ECO:0000313" key="8">
    <source>
        <dbReference type="Proteomes" id="UP000653674"/>
    </source>
</evidence>
<dbReference type="Gene3D" id="2.40.30.170">
    <property type="match status" value="1"/>
</dbReference>
<comment type="subcellular location">
    <subcellularLocation>
        <location evidence="1">Cell envelope</location>
    </subcellularLocation>
</comment>
<proteinExistence type="inferred from homology"/>
<dbReference type="AlphaFoldDB" id="A0A8J3LLS2"/>
<name>A0A8J3LLS2_9ACTN</name>
<sequence length="388" mass="40458">MSFLRRLPLILRRIPPLLHRHSIPLRRLSSRVPDLRRLRRPTLVVNAVLVALLLVGVMLSYRAVSAGYSAAANSGTAGIGLVTSGQVITTVSTIGTVQSAAMANLSFGAPGTVTEINVKTGDAVKKDQVLAKINSAKAQEQLSDAQASLSSAQQSLNRVRSTTDANTVALAQSQVTSAQNSLNAAQRAVSGTTLTAPIDGTVIAVNGTVGTWWSGATADGQTASASSISTPFIQIADLSQLQVSTSFAEVDAMKIKADRPAMVTWPAMAGAQAAGRVTAIAPAASSQNSVNSYPATISLGALPDGVRIGQTVNVTVTTAEVNDAVRVPVAAVRSQGERHTTEVVRPDGTRETRALDIGLKGDQFVEIRSGLTPGERVTLHRDESRGSR</sequence>
<feature type="coiled-coil region" evidence="4">
    <location>
        <begin position="135"/>
        <end position="188"/>
    </location>
</feature>
<dbReference type="EMBL" id="BONU01000032">
    <property type="protein sequence ID" value="GIG75503.1"/>
    <property type="molecule type" value="Genomic_DNA"/>
</dbReference>
<comment type="caution">
    <text evidence="7">The sequence shown here is derived from an EMBL/GenBank/DDBJ whole genome shotgun (WGS) entry which is preliminary data.</text>
</comment>
<evidence type="ECO:0000256" key="3">
    <source>
        <dbReference type="ARBA" id="ARBA00023054"/>
    </source>
</evidence>
<keyword evidence="5" id="KW-0472">Membrane</keyword>
<dbReference type="InterPro" id="IPR058627">
    <property type="entry name" value="MdtA-like_C"/>
</dbReference>
<gene>
    <name evidence="7" type="ORF">Pfl04_39070</name>
</gene>
<dbReference type="InterPro" id="IPR006143">
    <property type="entry name" value="RND_pump_MFP"/>
</dbReference>
<evidence type="ECO:0000259" key="6">
    <source>
        <dbReference type="Pfam" id="PF25967"/>
    </source>
</evidence>
<accession>A0A8J3LLS2</accession>
<dbReference type="Pfam" id="PF25967">
    <property type="entry name" value="RND-MFP_C"/>
    <property type="match status" value="1"/>
</dbReference>
<dbReference type="GO" id="GO:0022857">
    <property type="term" value="F:transmembrane transporter activity"/>
    <property type="evidence" value="ECO:0007669"/>
    <property type="project" value="InterPro"/>
</dbReference>
<keyword evidence="3 4" id="KW-0175">Coiled coil</keyword>
<evidence type="ECO:0000313" key="7">
    <source>
        <dbReference type="EMBL" id="GIG75503.1"/>
    </source>
</evidence>
<evidence type="ECO:0000256" key="2">
    <source>
        <dbReference type="ARBA" id="ARBA00009477"/>
    </source>
</evidence>
<evidence type="ECO:0000256" key="4">
    <source>
        <dbReference type="SAM" id="Coils"/>
    </source>
</evidence>
<organism evidence="7 8">
    <name type="scientific">Planosporangium flavigriseum</name>
    <dbReference type="NCBI Taxonomy" id="373681"/>
    <lineage>
        <taxon>Bacteria</taxon>
        <taxon>Bacillati</taxon>
        <taxon>Actinomycetota</taxon>
        <taxon>Actinomycetes</taxon>
        <taxon>Micromonosporales</taxon>
        <taxon>Micromonosporaceae</taxon>
        <taxon>Planosporangium</taxon>
    </lineage>
</organism>
<evidence type="ECO:0000256" key="5">
    <source>
        <dbReference type="SAM" id="Phobius"/>
    </source>
</evidence>
<dbReference type="Gene3D" id="2.40.420.20">
    <property type="match status" value="1"/>
</dbReference>
<dbReference type="PANTHER" id="PTHR32347">
    <property type="entry name" value="EFFLUX SYSTEM COMPONENT YKNX-RELATED"/>
    <property type="match status" value="1"/>
</dbReference>
<protein>
    <recommendedName>
        <fullName evidence="6">Multidrug resistance protein MdtA-like C-terminal permuted SH3 domain-containing protein</fullName>
    </recommendedName>
</protein>
<reference evidence="7" key="1">
    <citation type="submission" date="2021-01" db="EMBL/GenBank/DDBJ databases">
        <title>Whole genome shotgun sequence of Planosporangium flavigriseum NBRC 105377.</title>
        <authorList>
            <person name="Komaki H."/>
            <person name="Tamura T."/>
        </authorList>
    </citation>
    <scope>NUCLEOTIDE SEQUENCE</scope>
    <source>
        <strain evidence="7">NBRC 105377</strain>
    </source>
</reference>
<dbReference type="SUPFAM" id="SSF111369">
    <property type="entry name" value="HlyD-like secretion proteins"/>
    <property type="match status" value="1"/>
</dbReference>
<keyword evidence="8" id="KW-1185">Reference proteome</keyword>
<dbReference type="InterPro" id="IPR050465">
    <property type="entry name" value="UPF0194_transport"/>
</dbReference>
<feature type="transmembrane region" description="Helical" evidence="5">
    <location>
        <begin position="43"/>
        <end position="64"/>
    </location>
</feature>
<feature type="domain" description="Multidrug resistance protein MdtA-like C-terminal permuted SH3" evidence="6">
    <location>
        <begin position="323"/>
        <end position="377"/>
    </location>
</feature>
<evidence type="ECO:0000256" key="1">
    <source>
        <dbReference type="ARBA" id="ARBA00004196"/>
    </source>
</evidence>
<keyword evidence="5" id="KW-1133">Transmembrane helix</keyword>
<keyword evidence="5" id="KW-0812">Transmembrane</keyword>
<dbReference type="NCBIfam" id="TIGR01730">
    <property type="entry name" value="RND_mfp"/>
    <property type="match status" value="1"/>
</dbReference>
<dbReference type="Gene3D" id="2.40.50.100">
    <property type="match status" value="1"/>
</dbReference>
<dbReference type="Proteomes" id="UP000653674">
    <property type="component" value="Unassembled WGS sequence"/>
</dbReference>
<dbReference type="GO" id="GO:0030313">
    <property type="term" value="C:cell envelope"/>
    <property type="evidence" value="ECO:0007669"/>
    <property type="project" value="UniProtKB-SubCell"/>
</dbReference>
<dbReference type="PANTHER" id="PTHR32347:SF23">
    <property type="entry name" value="BLL5650 PROTEIN"/>
    <property type="match status" value="1"/>
</dbReference>
<dbReference type="GO" id="GO:0016020">
    <property type="term" value="C:membrane"/>
    <property type="evidence" value="ECO:0007669"/>
    <property type="project" value="InterPro"/>
</dbReference>
<comment type="similarity">
    <text evidence="2">Belongs to the membrane fusion protein (MFP) (TC 8.A.1) family.</text>
</comment>